<evidence type="ECO:0000256" key="1">
    <source>
        <dbReference type="SAM" id="MobiDB-lite"/>
    </source>
</evidence>
<dbReference type="OrthoDB" id="2599042at2"/>
<dbReference type="Proteomes" id="UP000541583">
    <property type="component" value="Unassembled WGS sequence"/>
</dbReference>
<feature type="compositionally biased region" description="Basic and acidic residues" evidence="1">
    <location>
        <begin position="138"/>
        <end position="148"/>
    </location>
</feature>
<keyword evidence="5" id="KW-1185">Reference proteome</keyword>
<reference evidence="5 6" key="1">
    <citation type="submission" date="2020-08" db="EMBL/GenBank/DDBJ databases">
        <title>Genomic Encyclopedia of Type Strains, Phase IV (KMG-V): Genome sequencing to study the core and pangenomes of soil and plant-associated prokaryotes.</title>
        <authorList>
            <person name="Whitman W."/>
        </authorList>
    </citation>
    <scope>NUCLEOTIDE SEQUENCE [LARGE SCALE GENOMIC DNA]</scope>
    <source>
        <strain evidence="3 5">ANJLi2</strain>
        <strain evidence="4 6">MP601</strain>
    </source>
</reference>
<dbReference type="InterPro" id="IPR037401">
    <property type="entry name" value="SnoaL-like"/>
</dbReference>
<name>A0A1N7DWQ9_9SPHI</name>
<feature type="domain" description="SnoaL-like" evidence="2">
    <location>
        <begin position="5"/>
        <end position="122"/>
    </location>
</feature>
<dbReference type="RefSeq" id="WP_076375970.1">
    <property type="nucleotide sequence ID" value="NZ_FTMG01000012.1"/>
</dbReference>
<sequence>MEGNKIIQAITHLFKSVDNRDWESVHNVMAETVLYDYTSMVGGEPSVQTPQEITDLWSHFMPGFDSTHHQISEFRVKLHGNLADVDYVGKADHFLDDDVWTVSGSYHTKLEKQNGVWLVTHLQLNYDKQSGNTGLPQRAKERLAKLQS</sequence>
<dbReference type="EMBL" id="JACHCB010000012">
    <property type="protein sequence ID" value="MBB6111498.1"/>
    <property type="molecule type" value="Genomic_DNA"/>
</dbReference>
<evidence type="ECO:0000259" key="2">
    <source>
        <dbReference type="Pfam" id="PF13577"/>
    </source>
</evidence>
<dbReference type="EMBL" id="JACHCA010000013">
    <property type="protein sequence ID" value="MBB6130165.1"/>
    <property type="molecule type" value="Genomic_DNA"/>
</dbReference>
<accession>A0A1N7DWQ9</accession>
<proteinExistence type="predicted"/>
<organism evidence="4 6">
    <name type="scientific">Mucilaginibacter lappiensis</name>
    <dbReference type="NCBI Taxonomy" id="354630"/>
    <lineage>
        <taxon>Bacteria</taxon>
        <taxon>Pseudomonadati</taxon>
        <taxon>Bacteroidota</taxon>
        <taxon>Sphingobacteriia</taxon>
        <taxon>Sphingobacteriales</taxon>
        <taxon>Sphingobacteriaceae</taxon>
        <taxon>Mucilaginibacter</taxon>
    </lineage>
</organism>
<comment type="caution">
    <text evidence="4">The sequence shown here is derived from an EMBL/GenBank/DDBJ whole genome shotgun (WGS) entry which is preliminary data.</text>
</comment>
<dbReference type="Proteomes" id="UP000548326">
    <property type="component" value="Unassembled WGS sequence"/>
</dbReference>
<protein>
    <recommendedName>
        <fullName evidence="2">SnoaL-like domain-containing protein</fullName>
    </recommendedName>
</protein>
<evidence type="ECO:0000313" key="4">
    <source>
        <dbReference type="EMBL" id="MBB6130165.1"/>
    </source>
</evidence>
<evidence type="ECO:0000313" key="3">
    <source>
        <dbReference type="EMBL" id="MBB6111498.1"/>
    </source>
</evidence>
<evidence type="ECO:0000313" key="6">
    <source>
        <dbReference type="Proteomes" id="UP000548326"/>
    </source>
</evidence>
<dbReference type="SUPFAM" id="SSF54427">
    <property type="entry name" value="NTF2-like"/>
    <property type="match status" value="1"/>
</dbReference>
<dbReference type="AlphaFoldDB" id="A0A1N7DWQ9"/>
<evidence type="ECO:0000313" key="5">
    <source>
        <dbReference type="Proteomes" id="UP000541583"/>
    </source>
</evidence>
<dbReference type="Pfam" id="PF13577">
    <property type="entry name" value="SnoaL_4"/>
    <property type="match status" value="1"/>
</dbReference>
<feature type="region of interest" description="Disordered" evidence="1">
    <location>
        <begin position="129"/>
        <end position="148"/>
    </location>
</feature>
<gene>
    <name evidence="4" type="ORF">HDF22_004304</name>
    <name evidence="3" type="ORF">HDF23_004268</name>
</gene>
<dbReference type="InterPro" id="IPR032710">
    <property type="entry name" value="NTF2-like_dom_sf"/>
</dbReference>
<dbReference type="Gene3D" id="3.10.450.50">
    <property type="match status" value="1"/>
</dbReference>
<dbReference type="STRING" id="354630.SAMN05421821_112119"/>